<feature type="binding site" evidence="9">
    <location>
        <position position="809"/>
    </location>
    <ligand>
        <name>Mo-molybdopterin</name>
        <dbReference type="ChEBI" id="CHEBI:71302"/>
    </ligand>
    <ligandPart>
        <name>Mo</name>
        <dbReference type="ChEBI" id="CHEBI:28685"/>
    </ligandPart>
</feature>
<accession>A0A7S3JSZ0</accession>
<dbReference type="InterPro" id="IPR036884">
    <property type="entry name" value="2Fe-2S-bd_dom_sf"/>
</dbReference>
<protein>
    <recommendedName>
        <fullName evidence="10">FAD-binding PCMH-type domain-containing protein</fullName>
    </recommendedName>
</protein>
<feature type="domain" description="FAD-binding PCMH-type" evidence="10">
    <location>
        <begin position="204"/>
        <end position="406"/>
    </location>
</feature>
<dbReference type="PANTHER" id="PTHR11908">
    <property type="entry name" value="XANTHINE DEHYDROGENASE"/>
    <property type="match status" value="1"/>
</dbReference>
<feature type="binding site" evidence="9">
    <location>
        <position position="120"/>
    </location>
    <ligand>
        <name>[2Fe-2S] cluster</name>
        <dbReference type="ChEBI" id="CHEBI:190135"/>
        <label>2</label>
    </ligand>
</feature>
<keyword evidence="9" id="KW-0408">Iron</keyword>
<feature type="binding site" evidence="9">
    <location>
        <position position="1091"/>
    </location>
    <ligand>
        <name>Mo-molybdopterin</name>
        <dbReference type="ChEBI" id="CHEBI:71302"/>
    </ligand>
    <ligandPart>
        <name>Mo</name>
        <dbReference type="ChEBI" id="CHEBI:28685"/>
    </ligandPart>
</feature>
<dbReference type="SUPFAM" id="SSF47741">
    <property type="entry name" value="CO dehydrogenase ISP C-domain like"/>
    <property type="match status" value="1"/>
</dbReference>
<keyword evidence="8" id="KW-0274">FAD</keyword>
<dbReference type="Pfam" id="PF20256">
    <property type="entry name" value="MoCoBD_2"/>
    <property type="match status" value="1"/>
</dbReference>
<dbReference type="SMART" id="SM01008">
    <property type="entry name" value="Ald_Xan_dh_C"/>
    <property type="match status" value="1"/>
</dbReference>
<dbReference type="InterPro" id="IPR036010">
    <property type="entry name" value="2Fe-2S_ferredoxin-like_sf"/>
</dbReference>
<dbReference type="InterPro" id="IPR046867">
    <property type="entry name" value="AldOxase/xan_DH_MoCoBD2"/>
</dbReference>
<dbReference type="GO" id="GO:0016491">
    <property type="term" value="F:oxidoreductase activity"/>
    <property type="evidence" value="ECO:0007669"/>
    <property type="project" value="UniProtKB-KW"/>
</dbReference>
<evidence type="ECO:0000256" key="9">
    <source>
        <dbReference type="PIRSR" id="PIRSR000127-3"/>
    </source>
</evidence>
<dbReference type="SUPFAM" id="SSF55447">
    <property type="entry name" value="CO dehydrogenase flavoprotein C-terminal domain-like"/>
    <property type="match status" value="1"/>
</dbReference>
<dbReference type="PIRSF" id="PIRSF000127">
    <property type="entry name" value="Xanthine_DH"/>
    <property type="match status" value="1"/>
</dbReference>
<dbReference type="InterPro" id="IPR036318">
    <property type="entry name" value="FAD-bd_PCMH-like_sf"/>
</dbReference>
<comment type="cofactor">
    <cofactor evidence="9">
        <name>[2Fe-2S] cluster</name>
        <dbReference type="ChEBI" id="CHEBI:190135"/>
    </cofactor>
    <text evidence="9">Binds 2 [2Fe-2S] clusters.</text>
</comment>
<reference evidence="11" key="1">
    <citation type="submission" date="2021-01" db="EMBL/GenBank/DDBJ databases">
        <authorList>
            <person name="Corre E."/>
            <person name="Pelletier E."/>
            <person name="Niang G."/>
            <person name="Scheremetjew M."/>
            <person name="Finn R."/>
            <person name="Kale V."/>
            <person name="Holt S."/>
            <person name="Cochrane G."/>
            <person name="Meng A."/>
            <person name="Brown T."/>
            <person name="Cohen L."/>
        </authorList>
    </citation>
    <scope>NUCLEOTIDE SEQUENCE</scope>
    <source>
        <strain evidence="11">CCMP1510</strain>
    </source>
</reference>
<dbReference type="SUPFAM" id="SSF56176">
    <property type="entry name" value="FAD-binding/transporter-associated domain-like"/>
    <property type="match status" value="1"/>
</dbReference>
<dbReference type="Gene3D" id="1.10.150.120">
    <property type="entry name" value="[2Fe-2S]-binding domain"/>
    <property type="match status" value="1"/>
</dbReference>
<comment type="cofactor">
    <cofactor evidence="9">
        <name>Mo-molybdopterin</name>
        <dbReference type="ChEBI" id="CHEBI:71302"/>
    </cofactor>
    <text evidence="9">Binds 1 Mo-molybdopterin (Mo-MPT) cofactor per subunit.</text>
</comment>
<dbReference type="SUPFAM" id="SSF56003">
    <property type="entry name" value="Molybdenum cofactor-binding domain"/>
    <property type="match status" value="1"/>
</dbReference>
<dbReference type="SUPFAM" id="SSF54665">
    <property type="entry name" value="CO dehydrogenase molybdoprotein N-domain-like"/>
    <property type="match status" value="1"/>
</dbReference>
<keyword evidence="6 9" id="KW-0411">Iron-sulfur</keyword>
<dbReference type="GO" id="GO:0071949">
    <property type="term" value="F:FAD binding"/>
    <property type="evidence" value="ECO:0007669"/>
    <property type="project" value="InterPro"/>
</dbReference>
<feature type="binding site" evidence="9">
    <location>
        <position position="925"/>
    </location>
    <ligand>
        <name>Mo-molybdopterin</name>
        <dbReference type="ChEBI" id="CHEBI:71302"/>
    </ligand>
    <ligandPart>
        <name>Mo</name>
        <dbReference type="ChEBI" id="CHEBI:28685"/>
    </ligandPart>
</feature>
<dbReference type="InterPro" id="IPR008274">
    <property type="entry name" value="AldOxase/xan_DH_MoCoBD1"/>
</dbReference>
<dbReference type="InterPro" id="IPR005107">
    <property type="entry name" value="CO_DH_flav_C"/>
</dbReference>
<evidence type="ECO:0000256" key="7">
    <source>
        <dbReference type="PIRSR" id="PIRSR000127-1"/>
    </source>
</evidence>
<feature type="active site" description="Proton acceptor" evidence="7">
    <location>
        <position position="1264"/>
    </location>
</feature>
<keyword evidence="4 9" id="KW-0001">2Fe-2S</keyword>
<keyword evidence="3 9" id="KW-0500">Molybdenum</keyword>
<dbReference type="SUPFAM" id="SSF54292">
    <property type="entry name" value="2Fe-2S ferredoxin-like"/>
    <property type="match status" value="1"/>
</dbReference>
<comment type="similarity">
    <text evidence="2">Belongs to the xanthine dehydrogenase family.</text>
</comment>
<organism evidence="11">
    <name type="scientific">Aureoumbra lagunensis</name>
    <dbReference type="NCBI Taxonomy" id="44058"/>
    <lineage>
        <taxon>Eukaryota</taxon>
        <taxon>Sar</taxon>
        <taxon>Stramenopiles</taxon>
        <taxon>Ochrophyta</taxon>
        <taxon>Pelagophyceae</taxon>
        <taxon>Pelagomonadales</taxon>
        <taxon>Aureoumbra</taxon>
    </lineage>
</organism>
<feature type="binding site" evidence="8">
    <location>
        <position position="416"/>
    </location>
    <ligand>
        <name>FAD</name>
        <dbReference type="ChEBI" id="CHEBI:57692"/>
    </ligand>
</feature>
<feature type="binding site" evidence="9">
    <location>
        <position position="61"/>
    </location>
    <ligand>
        <name>[2Fe-2S] cluster</name>
        <dbReference type="ChEBI" id="CHEBI:190135"/>
        <label>1</label>
    </ligand>
</feature>
<dbReference type="FunFam" id="3.30.365.10:FF:000001">
    <property type="entry name" value="Xanthine dehydrogenase oxidase"/>
    <property type="match status" value="1"/>
</dbReference>
<feature type="binding site" evidence="9">
    <location>
        <position position="152"/>
    </location>
    <ligand>
        <name>[2Fe-2S] cluster</name>
        <dbReference type="ChEBI" id="CHEBI:190135"/>
        <label>2</label>
    </ligand>
</feature>
<comment type="cofactor">
    <cofactor evidence="1 8">
        <name>FAD</name>
        <dbReference type="ChEBI" id="CHEBI:57692"/>
    </cofactor>
</comment>
<evidence type="ECO:0000256" key="4">
    <source>
        <dbReference type="ARBA" id="ARBA00022714"/>
    </source>
</evidence>
<name>A0A7S3JSZ0_9STRA</name>
<evidence type="ECO:0000259" key="10">
    <source>
        <dbReference type="PROSITE" id="PS51387"/>
    </source>
</evidence>
<dbReference type="PANTHER" id="PTHR11908:SF132">
    <property type="entry name" value="ALDEHYDE OXIDASE 1-RELATED"/>
    <property type="match status" value="1"/>
</dbReference>
<feature type="binding site" evidence="8">
    <location>
        <begin position="233"/>
        <end position="241"/>
    </location>
    <ligand>
        <name>FAD</name>
        <dbReference type="ChEBI" id="CHEBI:57692"/>
    </ligand>
</feature>
<dbReference type="Gene3D" id="3.30.365.10">
    <property type="entry name" value="Aldehyde oxidase/xanthine dehydrogenase, molybdopterin binding domain"/>
    <property type="match status" value="4"/>
</dbReference>
<dbReference type="Pfam" id="PF01799">
    <property type="entry name" value="Fer2_2"/>
    <property type="match status" value="1"/>
</dbReference>
<feature type="binding site" evidence="9">
    <location>
        <position position="77"/>
    </location>
    <ligand>
        <name>[2Fe-2S] cluster</name>
        <dbReference type="ChEBI" id="CHEBI:190135"/>
        <label>1</label>
    </ligand>
</feature>
<dbReference type="Pfam" id="PF00941">
    <property type="entry name" value="FAD_binding_5"/>
    <property type="match status" value="1"/>
</dbReference>
<keyword evidence="5" id="KW-0560">Oxidoreductase</keyword>
<dbReference type="Pfam" id="PF02738">
    <property type="entry name" value="MoCoBD_1"/>
    <property type="match status" value="1"/>
</dbReference>
<dbReference type="InterPro" id="IPR016166">
    <property type="entry name" value="FAD-bd_PCMH"/>
</dbReference>
<dbReference type="GO" id="GO:0051537">
    <property type="term" value="F:2 iron, 2 sulfur cluster binding"/>
    <property type="evidence" value="ECO:0007669"/>
    <property type="project" value="UniProtKB-KW"/>
</dbReference>
<feature type="binding site" evidence="9">
    <location>
        <position position="778"/>
    </location>
    <ligand>
        <name>Mo-molybdopterin</name>
        <dbReference type="ChEBI" id="CHEBI:71302"/>
    </ligand>
    <ligandPart>
        <name>Mo</name>
        <dbReference type="ChEBI" id="CHEBI:28685"/>
    </ligandPart>
</feature>
<dbReference type="Pfam" id="PF03450">
    <property type="entry name" value="CO_deh_flav_C"/>
    <property type="match status" value="1"/>
</dbReference>
<dbReference type="InterPro" id="IPR002888">
    <property type="entry name" value="2Fe-2S-bd"/>
</dbReference>
<evidence type="ECO:0000256" key="3">
    <source>
        <dbReference type="ARBA" id="ARBA00022505"/>
    </source>
</evidence>
<dbReference type="InterPro" id="IPR016208">
    <property type="entry name" value="Ald_Oxase/xanthine_DH-like"/>
</dbReference>
<evidence type="ECO:0000256" key="8">
    <source>
        <dbReference type="PIRSR" id="PIRSR000127-2"/>
    </source>
</evidence>
<dbReference type="Pfam" id="PF00111">
    <property type="entry name" value="Fer2"/>
    <property type="match status" value="1"/>
</dbReference>
<dbReference type="InterPro" id="IPR012675">
    <property type="entry name" value="Beta-grasp_dom_sf"/>
</dbReference>
<feature type="binding site" evidence="9">
    <location>
        <position position="150"/>
    </location>
    <ligand>
        <name>[2Fe-2S] cluster</name>
        <dbReference type="ChEBI" id="CHEBI:190135"/>
        <label>2</label>
    </ligand>
</feature>
<dbReference type="Gene3D" id="3.30.390.50">
    <property type="entry name" value="CO dehydrogenase flavoprotein, C-terminal domain"/>
    <property type="match status" value="1"/>
</dbReference>
<feature type="binding site" evidence="9">
    <location>
        <position position="58"/>
    </location>
    <ligand>
        <name>[2Fe-2S] cluster</name>
        <dbReference type="ChEBI" id="CHEBI:190135"/>
        <label>1</label>
    </ligand>
</feature>
<dbReference type="PROSITE" id="PS51387">
    <property type="entry name" value="FAD_PCMH"/>
    <property type="match status" value="1"/>
</dbReference>
<dbReference type="InterPro" id="IPR000674">
    <property type="entry name" value="Ald_Oxase/Xan_DH_a/b"/>
</dbReference>
<keyword evidence="8" id="KW-0285">Flavoprotein</keyword>
<evidence type="ECO:0000256" key="6">
    <source>
        <dbReference type="ARBA" id="ARBA00023014"/>
    </source>
</evidence>
<evidence type="ECO:0000256" key="5">
    <source>
        <dbReference type="ARBA" id="ARBA00023002"/>
    </source>
</evidence>
<dbReference type="InterPro" id="IPR036683">
    <property type="entry name" value="CO_DH_flav_C_dom_sf"/>
</dbReference>
<keyword evidence="9" id="KW-0479">Metal-binding</keyword>
<dbReference type="EMBL" id="HBIJ01006828">
    <property type="protein sequence ID" value="CAE0364062.1"/>
    <property type="molecule type" value="Transcribed_RNA"/>
</dbReference>
<dbReference type="Gene3D" id="3.10.20.30">
    <property type="match status" value="1"/>
</dbReference>
<dbReference type="Gene3D" id="3.90.1170.50">
    <property type="entry name" value="Aldehyde oxidase/xanthine dehydrogenase, a/b hammerhead"/>
    <property type="match status" value="1"/>
</dbReference>
<proteinExistence type="inferred from homology"/>
<dbReference type="InterPro" id="IPR016169">
    <property type="entry name" value="FAD-bd_PCMH_sub2"/>
</dbReference>
<feature type="binding site" evidence="9">
    <location>
        <position position="117"/>
    </location>
    <ligand>
        <name>[2Fe-2S] cluster</name>
        <dbReference type="ChEBI" id="CHEBI:190135"/>
        <label>2</label>
    </ligand>
</feature>
<dbReference type="InterPro" id="IPR001041">
    <property type="entry name" value="2Fe-2S_ferredoxin-type"/>
</dbReference>
<dbReference type="GO" id="GO:0005506">
    <property type="term" value="F:iron ion binding"/>
    <property type="evidence" value="ECO:0007669"/>
    <property type="project" value="InterPro"/>
</dbReference>
<evidence type="ECO:0000256" key="2">
    <source>
        <dbReference type="ARBA" id="ARBA00006849"/>
    </source>
</evidence>
<dbReference type="InterPro" id="IPR036856">
    <property type="entry name" value="Ald_Oxase/Xan_DH_a/b_sf"/>
</dbReference>
<dbReference type="InterPro" id="IPR002346">
    <property type="entry name" value="Mopterin_DH_FAD-bd"/>
</dbReference>
<dbReference type="Gene3D" id="3.30.465.10">
    <property type="match status" value="1"/>
</dbReference>
<feature type="binding site" evidence="9">
    <location>
        <position position="53"/>
    </location>
    <ligand>
        <name>[2Fe-2S] cluster</name>
        <dbReference type="ChEBI" id="CHEBI:190135"/>
        <label>1</label>
    </ligand>
</feature>
<dbReference type="InterPro" id="IPR037165">
    <property type="entry name" value="AldOxase/xan_DH_Mopterin-bd_sf"/>
</dbReference>
<gene>
    <name evidence="11" type="ORF">ALAG00032_LOCUS4803</name>
</gene>
<evidence type="ECO:0000256" key="1">
    <source>
        <dbReference type="ARBA" id="ARBA00001974"/>
    </source>
</evidence>
<evidence type="ECO:0000313" key="11">
    <source>
        <dbReference type="EMBL" id="CAE0364062.1"/>
    </source>
</evidence>
<dbReference type="Pfam" id="PF01315">
    <property type="entry name" value="Ald_Xan_dh_C"/>
    <property type="match status" value="1"/>
</dbReference>
<sequence length="1324" mass="140877">MFTSAKTSTAQARSTVVITVNGITHRVENVSPSTTLLWWLREELHLTGQKIGCGELGCGACSTIEIIGSERRAINACGRLLVACDGGCFITVEGLGSAKNGFSVEQLALADNNGSQCGYCSSGWVVAMHAIKRKKLKGADLEKAFDGNICRCTGYAPIIKAIKQLQDIEDIQDNQNCFDVTTGERCGRACDDAAKAITNDLAVIDSERGIAYKAPTTLQNLYTALDIEPNASLIGGSTAAIGVSKYYDDALGTPWIGGFLAPSVSLNTIIATKTVSELGSIQISTDEICIGAAVTLTDLLECLEEAGSTPQLTAATRHLKRVANTQVRNSATWAGNLVLLAKASGFISDVLVALCVAEAKIDLSLCSSNTKRSVVSLEPTELIATLRASSTLKPVILKARIPLVPTSEKVVAFCDKVAARHANAHAITNCGLVMRLDGTTIKKAICIFGGLNSSIYKMKKIESSLIDAQVTAQTTLSNAIAALRTSSTDGNSYEADLGTSFLYKWFVCAIDPSSSIITSLAFDRPETESSYDINGATDPNNDPASMPRTKLAARLQASGEAKYCTDVVKAKNEVFCAFAYAKSAGTLTSISTTSALRVLNTVIVYTALDLIDAYGAVGTMADDDDPLLYELNQNVFVGARVAIAVATTYEDAIQAARAVVITIDTNCTPLQKRLVLISKSDVDNLYATTPRKPSEKLSATRGKSRKLGLPRTGLQVQNGVVRLDFAPSSPLQLDESEEVVRIDGSVSQLSQKHFTMETHAARAIPIEGGNLEVWSSSQDNALTQQTIAAALGKYDHNIVVKCRRAGGGFGSKLSLHLAVATAVSVVTDLLGRPARLHAERRDDQKMTGGREPCVSSYTLTAKKKSGLLLTYSIDFQVDGGCATGDATGDLSMAVAWSDNVYKAQIKHSATSSASQTAAPRNSSMRSPGVLQSHCTHEVAMVHLAHTLGIPVHTIQETNFYSVGDESPYGYTIGQNGFNWTLPELWKRLKPKYLDKRDAAAIFNAQNTYKKRGAYITPTKYVMGLADWKIPALVSIYADGSVEVTTGGTEIGQGLYTKVAACVAYVLGCDVSLVRVGDTATDKVPNSTCTGGSGTSESACNAAMLACATLKSRLNDYLTDDTEWTDAVAAALADGVELCTTGWNNVSSDYDFDYATYGCAVAEVEVDILTGEVSILDLDVLMDQGLSLNADIDLGQIQGALIISLGFYFTEFNTIQSDGTQSGDGTWEYKPPMISDIPLKWNVAMLENSPNPSPVAVLRSKASGEPPMQLASALFLAAREAVKAARADLSGNTDWFTLPIPATPESIRAACLVTDDKLTLPTPSI</sequence>